<gene>
    <name evidence="5" type="ORF">CNR27_06065</name>
</gene>
<evidence type="ECO:0000256" key="3">
    <source>
        <dbReference type="PROSITE-ProRule" id="PRU00339"/>
    </source>
</evidence>
<feature type="repeat" description="TPR" evidence="3">
    <location>
        <begin position="520"/>
        <end position="553"/>
    </location>
</feature>
<dbReference type="SUPFAM" id="SSF48452">
    <property type="entry name" value="TPR-like"/>
    <property type="match status" value="2"/>
</dbReference>
<name>A0A290XD29_9GAMM</name>
<dbReference type="InterPro" id="IPR013105">
    <property type="entry name" value="TPR_2"/>
</dbReference>
<dbReference type="KEGG" id="lum:CNR27_06065"/>
<protein>
    <submittedName>
        <fullName evidence="5">Uncharacterized protein</fullName>
    </submittedName>
</protein>
<organism evidence="5 6">
    <name type="scientific">Luteimonas chenhongjianii</name>
    <dbReference type="NCBI Taxonomy" id="2006110"/>
    <lineage>
        <taxon>Bacteria</taxon>
        <taxon>Pseudomonadati</taxon>
        <taxon>Pseudomonadota</taxon>
        <taxon>Gammaproteobacteria</taxon>
        <taxon>Lysobacterales</taxon>
        <taxon>Lysobacteraceae</taxon>
        <taxon>Luteimonas</taxon>
    </lineage>
</organism>
<proteinExistence type="predicted"/>
<dbReference type="InterPro" id="IPR019734">
    <property type="entry name" value="TPR_rpt"/>
</dbReference>
<evidence type="ECO:0000256" key="4">
    <source>
        <dbReference type="SAM" id="SignalP"/>
    </source>
</evidence>
<feature type="signal peptide" evidence="4">
    <location>
        <begin position="1"/>
        <end position="29"/>
    </location>
</feature>
<sequence length="565" mass="62117">MPVFSLPSAAQLRVALLVPLLGLAGVAQAQRGDTDRTDPLHQDLLGATLAGEFAVQAGRLDEAANWYLDAARQSGGDVGLAERATRIALLAGDDRRSAQALELWRRGAPDSLPMRAAEATLSLRGGRDRAARRQLEALLRSDSPAGWRHAFNVLGGGARDQEQAGRLLGQIVDGGAIPDVLQAWMAFGGLAQRLDRSDLTDRILERIVARFPGEPRVALLRASQLRETGRADEARQALVALGDAALIAPDLRMAIAAEYDALGDLADAERTLAMGPQDGRTYVLRASLLARGENKAALAALYDEVKAVALTPNPAQRLLLGQMAEYLEQYEEALDWYRTVPGGPERAQARLRGARVLHELDRRDEAWARLRELQSDATADEDLRLNAYLLEAELRQQGDDAGELDVYNRGLAARPDDPALLYARALMWERRDDIPRAEADLRRVLVADPENVAALNALGYTLADRTTRYTEALELIDRARVAEPDNAAIIDSYGWVLYRLGRNEEALVELRRAFSMMKDAEVASHIGEVLWALGRRDEARKYFEEARAIDPENRSLLRALEKTGA</sequence>
<dbReference type="PANTHER" id="PTHR12558">
    <property type="entry name" value="CELL DIVISION CYCLE 16,23,27"/>
    <property type="match status" value="1"/>
</dbReference>
<accession>A0A290XD29</accession>
<dbReference type="Proteomes" id="UP000218968">
    <property type="component" value="Chromosome"/>
</dbReference>
<dbReference type="PANTHER" id="PTHR12558:SF13">
    <property type="entry name" value="CELL DIVISION CYCLE PROTEIN 27 HOMOLOG"/>
    <property type="match status" value="1"/>
</dbReference>
<evidence type="ECO:0000313" key="5">
    <source>
        <dbReference type="EMBL" id="ATD67064.1"/>
    </source>
</evidence>
<dbReference type="RefSeq" id="WP_096297390.1">
    <property type="nucleotide sequence ID" value="NZ_CP023406.1"/>
</dbReference>
<keyword evidence="6" id="KW-1185">Reference proteome</keyword>
<dbReference type="InterPro" id="IPR011990">
    <property type="entry name" value="TPR-like_helical_dom_sf"/>
</dbReference>
<dbReference type="Pfam" id="PF13432">
    <property type="entry name" value="TPR_16"/>
    <property type="match status" value="1"/>
</dbReference>
<dbReference type="Gene3D" id="1.25.40.10">
    <property type="entry name" value="Tetratricopeptide repeat domain"/>
    <property type="match status" value="2"/>
</dbReference>
<keyword evidence="2 3" id="KW-0802">TPR repeat</keyword>
<dbReference type="EMBL" id="CP023406">
    <property type="protein sequence ID" value="ATD67064.1"/>
    <property type="molecule type" value="Genomic_DNA"/>
</dbReference>
<evidence type="ECO:0000256" key="1">
    <source>
        <dbReference type="ARBA" id="ARBA00022737"/>
    </source>
</evidence>
<dbReference type="PROSITE" id="PS50005">
    <property type="entry name" value="TPR"/>
    <property type="match status" value="1"/>
</dbReference>
<dbReference type="OrthoDB" id="9766710at2"/>
<dbReference type="Pfam" id="PF07719">
    <property type="entry name" value="TPR_2"/>
    <property type="match status" value="1"/>
</dbReference>
<evidence type="ECO:0000313" key="6">
    <source>
        <dbReference type="Proteomes" id="UP000218968"/>
    </source>
</evidence>
<evidence type="ECO:0000256" key="2">
    <source>
        <dbReference type="ARBA" id="ARBA00022803"/>
    </source>
</evidence>
<keyword evidence="4" id="KW-0732">Signal</keyword>
<feature type="chain" id="PRO_5013239544" evidence="4">
    <location>
        <begin position="30"/>
        <end position="565"/>
    </location>
</feature>
<keyword evidence="1" id="KW-0677">Repeat</keyword>
<dbReference type="AlphaFoldDB" id="A0A290XD29"/>
<dbReference type="SMART" id="SM00028">
    <property type="entry name" value="TPR"/>
    <property type="match status" value="3"/>
</dbReference>
<reference evidence="6" key="1">
    <citation type="submission" date="2017-09" db="EMBL/GenBank/DDBJ databases">
        <title>Luteimonas liuhanmingii sp.nov., isolated from the intestinal contents of Tibetan Plateau Pika in Yushu, Qinghai Province, China.</title>
        <authorList>
            <person name="Gui Z."/>
        </authorList>
    </citation>
    <scope>NUCLEOTIDE SEQUENCE [LARGE SCALE GENOMIC DNA]</scope>
    <source>
        <strain evidence="6">100111</strain>
    </source>
</reference>